<proteinExistence type="predicted"/>
<sequence length="42" mass="4967">MRETRESMDAVKRYVIVEHFEEQWGQKIGYDALRAGRKGVPE</sequence>
<name>A0A9N9D4T8_9GLOM</name>
<evidence type="ECO:0000313" key="1">
    <source>
        <dbReference type="EMBL" id="CAG8626344.1"/>
    </source>
</evidence>
<accession>A0A9N9D4T8</accession>
<protein>
    <submittedName>
        <fullName evidence="1">6535_t:CDS:1</fullName>
    </submittedName>
</protein>
<dbReference type="AlphaFoldDB" id="A0A9N9D4T8"/>
<organism evidence="1 2">
    <name type="scientific">Acaulospora morrowiae</name>
    <dbReference type="NCBI Taxonomy" id="94023"/>
    <lineage>
        <taxon>Eukaryota</taxon>
        <taxon>Fungi</taxon>
        <taxon>Fungi incertae sedis</taxon>
        <taxon>Mucoromycota</taxon>
        <taxon>Glomeromycotina</taxon>
        <taxon>Glomeromycetes</taxon>
        <taxon>Diversisporales</taxon>
        <taxon>Acaulosporaceae</taxon>
        <taxon>Acaulospora</taxon>
    </lineage>
</organism>
<comment type="caution">
    <text evidence="1">The sequence shown here is derived from an EMBL/GenBank/DDBJ whole genome shotgun (WGS) entry which is preliminary data.</text>
</comment>
<feature type="non-terminal residue" evidence="1">
    <location>
        <position position="42"/>
    </location>
</feature>
<gene>
    <name evidence="1" type="ORF">AMORRO_LOCUS8890</name>
</gene>
<keyword evidence="2" id="KW-1185">Reference proteome</keyword>
<dbReference type="EMBL" id="CAJVPV010008088">
    <property type="protein sequence ID" value="CAG8626344.1"/>
    <property type="molecule type" value="Genomic_DNA"/>
</dbReference>
<reference evidence="1" key="1">
    <citation type="submission" date="2021-06" db="EMBL/GenBank/DDBJ databases">
        <authorList>
            <person name="Kallberg Y."/>
            <person name="Tangrot J."/>
            <person name="Rosling A."/>
        </authorList>
    </citation>
    <scope>NUCLEOTIDE SEQUENCE</scope>
    <source>
        <strain evidence="1">CL551</strain>
    </source>
</reference>
<evidence type="ECO:0000313" key="2">
    <source>
        <dbReference type="Proteomes" id="UP000789342"/>
    </source>
</evidence>
<dbReference type="Proteomes" id="UP000789342">
    <property type="component" value="Unassembled WGS sequence"/>
</dbReference>